<dbReference type="GO" id="GO:0045944">
    <property type="term" value="P:positive regulation of transcription by RNA polymerase II"/>
    <property type="evidence" value="ECO:0007669"/>
    <property type="project" value="TreeGrafter"/>
</dbReference>
<organism evidence="4 5">
    <name type="scientific">Scytalidium lignicola</name>
    <name type="common">Hyphomycete</name>
    <dbReference type="NCBI Taxonomy" id="5539"/>
    <lineage>
        <taxon>Eukaryota</taxon>
        <taxon>Fungi</taxon>
        <taxon>Dikarya</taxon>
        <taxon>Ascomycota</taxon>
        <taxon>Pezizomycotina</taxon>
        <taxon>Leotiomycetes</taxon>
        <taxon>Leotiomycetes incertae sedis</taxon>
        <taxon>Scytalidium</taxon>
    </lineage>
</organism>
<gene>
    <name evidence="4" type="ORF">B7463_g2496</name>
</gene>
<comment type="caution">
    <text evidence="4">The sequence shown here is derived from an EMBL/GenBank/DDBJ whole genome shotgun (WGS) entry which is preliminary data.</text>
</comment>
<evidence type="ECO:0000256" key="2">
    <source>
        <dbReference type="ARBA" id="ARBA00023242"/>
    </source>
</evidence>
<dbReference type="GO" id="GO:0005634">
    <property type="term" value="C:nucleus"/>
    <property type="evidence" value="ECO:0007669"/>
    <property type="project" value="UniProtKB-SubCell"/>
</dbReference>
<keyword evidence="3" id="KW-0732">Signal</keyword>
<evidence type="ECO:0000313" key="5">
    <source>
        <dbReference type="Proteomes" id="UP000258309"/>
    </source>
</evidence>
<comment type="subcellular location">
    <subcellularLocation>
        <location evidence="1">Nucleus</location>
    </subcellularLocation>
</comment>
<keyword evidence="5" id="KW-1185">Reference proteome</keyword>
<evidence type="ECO:0000313" key="4">
    <source>
        <dbReference type="EMBL" id="RFU33823.1"/>
    </source>
</evidence>
<protein>
    <recommendedName>
        <fullName evidence="6">Transcription factor domain-containing protein</fullName>
    </recommendedName>
</protein>
<evidence type="ECO:0008006" key="6">
    <source>
        <dbReference type="Google" id="ProtNLM"/>
    </source>
</evidence>
<sequence>MPVAIRNPVVLHCVLALTAADLSKFENLDSDLMSISYNHYGQALKGIQSALKYEVNSASTTSHLNYIDDILLAVLLLCFKSQNFTQNERIVPHINAAAVLCCNRLESATNNPDMRGLLFEVFCYMFTLVASSHGKALELSLAYQVFYSPFLTGHACEGMLLGTSRKLFLLILRISMLTTSQDSVPLDASSRFELEAIELQLSNLKFNKPTDRNDDEEAYDHATISELYRHACLLHVKTTLNHQLSIKSDIIQNIVTDFVSQLEELPISSPANNILVWPLVIVGLCTITQCHQRIISARLRKNHETWRSEILPQNAAFLIRTWKPYRNPSKHWRSRNEVPYLARRLLNLQIPAILL</sequence>
<dbReference type="GO" id="GO:0000976">
    <property type="term" value="F:transcription cis-regulatory region binding"/>
    <property type="evidence" value="ECO:0007669"/>
    <property type="project" value="TreeGrafter"/>
</dbReference>
<dbReference type="AlphaFoldDB" id="A0A3E2HKQ7"/>
<accession>A0A3E2HKQ7</accession>
<evidence type="ECO:0000256" key="1">
    <source>
        <dbReference type="ARBA" id="ARBA00004123"/>
    </source>
</evidence>
<dbReference type="Pfam" id="PF11951">
    <property type="entry name" value="Fungal_trans_2"/>
    <property type="match status" value="1"/>
</dbReference>
<dbReference type="PANTHER" id="PTHR37534">
    <property type="entry name" value="TRANSCRIPTIONAL ACTIVATOR PROTEIN UGA3"/>
    <property type="match status" value="1"/>
</dbReference>
<keyword evidence="2" id="KW-0539">Nucleus</keyword>
<feature type="signal peptide" evidence="3">
    <location>
        <begin position="1"/>
        <end position="20"/>
    </location>
</feature>
<reference evidence="4 5" key="1">
    <citation type="submission" date="2018-05" db="EMBL/GenBank/DDBJ databases">
        <title>Draft genome sequence of Scytalidium lignicola DSM 105466, a ubiquitous saprotrophic fungus.</title>
        <authorList>
            <person name="Buettner E."/>
            <person name="Gebauer A.M."/>
            <person name="Hofrichter M."/>
            <person name="Liers C."/>
            <person name="Kellner H."/>
        </authorList>
    </citation>
    <scope>NUCLEOTIDE SEQUENCE [LARGE SCALE GENOMIC DNA]</scope>
    <source>
        <strain evidence="4 5">DSM 105466</strain>
    </source>
</reference>
<feature type="non-terminal residue" evidence="4">
    <location>
        <position position="355"/>
    </location>
</feature>
<feature type="non-terminal residue" evidence="4">
    <location>
        <position position="1"/>
    </location>
</feature>
<evidence type="ECO:0000256" key="3">
    <source>
        <dbReference type="SAM" id="SignalP"/>
    </source>
</evidence>
<dbReference type="GO" id="GO:0003700">
    <property type="term" value="F:DNA-binding transcription factor activity"/>
    <property type="evidence" value="ECO:0007669"/>
    <property type="project" value="TreeGrafter"/>
</dbReference>
<feature type="chain" id="PRO_5017544032" description="Transcription factor domain-containing protein" evidence="3">
    <location>
        <begin position="21"/>
        <end position="355"/>
    </location>
</feature>
<name>A0A3E2HKQ7_SCYLI</name>
<proteinExistence type="predicted"/>
<dbReference type="Proteomes" id="UP000258309">
    <property type="component" value="Unassembled WGS sequence"/>
</dbReference>
<dbReference type="InterPro" id="IPR021858">
    <property type="entry name" value="Fun_TF"/>
</dbReference>
<dbReference type="EMBL" id="NCSJ02000029">
    <property type="protein sequence ID" value="RFU33823.1"/>
    <property type="molecule type" value="Genomic_DNA"/>
</dbReference>
<dbReference type="PANTHER" id="PTHR37534:SF16">
    <property type="entry name" value="ZN(II)2CYS6 TRANSCRIPTION FACTOR (EUROFUNG)-RELATED"/>
    <property type="match status" value="1"/>
</dbReference>
<dbReference type="OrthoDB" id="1919336at2759"/>